<gene>
    <name evidence="1" type="ORF">Air01nite_27970</name>
</gene>
<organism evidence="1 2">
    <name type="scientific">Asanoa iriomotensis</name>
    <dbReference type="NCBI Taxonomy" id="234613"/>
    <lineage>
        <taxon>Bacteria</taxon>
        <taxon>Bacillati</taxon>
        <taxon>Actinomycetota</taxon>
        <taxon>Actinomycetes</taxon>
        <taxon>Micromonosporales</taxon>
        <taxon>Micromonosporaceae</taxon>
        <taxon>Asanoa</taxon>
    </lineage>
</organism>
<dbReference type="EMBL" id="BONC01000016">
    <property type="protein sequence ID" value="GIF56702.1"/>
    <property type="molecule type" value="Genomic_DNA"/>
</dbReference>
<comment type="caution">
    <text evidence="1">The sequence shown here is derived from an EMBL/GenBank/DDBJ whole genome shotgun (WGS) entry which is preliminary data.</text>
</comment>
<protein>
    <submittedName>
        <fullName evidence="1">Uncharacterized protein</fullName>
    </submittedName>
</protein>
<sequence length="96" mass="10542">MLQSVEAAFHHVSLPVDLLVEARRSSAVAASASSVGDLVTAFRNGVRDPALALDRLESGWPIRDLLDVLADMKDSRALSQPLRHRALRLWRAATRT</sequence>
<evidence type="ECO:0000313" key="2">
    <source>
        <dbReference type="Proteomes" id="UP000624325"/>
    </source>
</evidence>
<reference evidence="1 2" key="1">
    <citation type="submission" date="2021-01" db="EMBL/GenBank/DDBJ databases">
        <title>Whole genome shotgun sequence of Asanoa iriomotensis NBRC 100142.</title>
        <authorList>
            <person name="Komaki H."/>
            <person name="Tamura T."/>
        </authorList>
    </citation>
    <scope>NUCLEOTIDE SEQUENCE [LARGE SCALE GENOMIC DNA]</scope>
    <source>
        <strain evidence="1 2">NBRC 100142</strain>
    </source>
</reference>
<evidence type="ECO:0000313" key="1">
    <source>
        <dbReference type="EMBL" id="GIF56702.1"/>
    </source>
</evidence>
<proteinExistence type="predicted"/>
<keyword evidence="2" id="KW-1185">Reference proteome</keyword>
<dbReference type="Proteomes" id="UP000624325">
    <property type="component" value="Unassembled WGS sequence"/>
</dbReference>
<name>A0ABQ4C1P4_9ACTN</name>
<accession>A0ABQ4C1P4</accession>